<evidence type="ECO:0000313" key="4">
    <source>
        <dbReference type="Proteomes" id="UP000195913"/>
    </source>
</evidence>
<feature type="compositionally biased region" description="Low complexity" evidence="2">
    <location>
        <begin position="279"/>
        <end position="289"/>
    </location>
</feature>
<keyword evidence="1" id="KW-0560">Oxidoreductase</keyword>
<protein>
    <submittedName>
        <fullName evidence="3">Probable oxidoreductase/Short-chain dehydrogenase</fullName>
    </submittedName>
</protein>
<organism evidence="3 4">
    <name type="scientific">Arthrobacter rhombi</name>
    <dbReference type="NCBI Taxonomy" id="71253"/>
    <lineage>
        <taxon>Bacteria</taxon>
        <taxon>Bacillati</taxon>
        <taxon>Actinomycetota</taxon>
        <taxon>Actinomycetes</taxon>
        <taxon>Micrococcales</taxon>
        <taxon>Micrococcaceae</taxon>
        <taxon>Arthrobacter</taxon>
    </lineage>
</organism>
<dbReference type="GO" id="GO:0016491">
    <property type="term" value="F:oxidoreductase activity"/>
    <property type="evidence" value="ECO:0007669"/>
    <property type="project" value="UniProtKB-KW"/>
</dbReference>
<dbReference type="PRINTS" id="PR00081">
    <property type="entry name" value="GDHRDH"/>
</dbReference>
<dbReference type="EMBL" id="FUHW01000014">
    <property type="protein sequence ID" value="SJM52734.1"/>
    <property type="molecule type" value="Genomic_DNA"/>
</dbReference>
<dbReference type="PANTHER" id="PTHR43157:SF31">
    <property type="entry name" value="PHOSPHATIDYLINOSITOL-GLYCAN BIOSYNTHESIS CLASS F PROTEIN"/>
    <property type="match status" value="1"/>
</dbReference>
<dbReference type="RefSeq" id="WP_086995184.1">
    <property type="nucleotide sequence ID" value="NZ_FUHW01000014.1"/>
</dbReference>
<dbReference type="InterPro" id="IPR036291">
    <property type="entry name" value="NAD(P)-bd_dom_sf"/>
</dbReference>
<evidence type="ECO:0000313" key="3">
    <source>
        <dbReference type="EMBL" id="SJM52734.1"/>
    </source>
</evidence>
<feature type="compositionally biased region" description="Gly residues" evidence="2">
    <location>
        <begin position="262"/>
        <end position="275"/>
    </location>
</feature>
<dbReference type="SUPFAM" id="SSF51735">
    <property type="entry name" value="NAD(P)-binding Rossmann-fold domains"/>
    <property type="match status" value="1"/>
</dbReference>
<accession>A0A1R4FA24</accession>
<dbReference type="AlphaFoldDB" id="A0A1R4FA24"/>
<dbReference type="CDD" id="cd05327">
    <property type="entry name" value="retinol-DH_like_SDR_c_like"/>
    <property type="match status" value="1"/>
</dbReference>
<dbReference type="InterPro" id="IPR002347">
    <property type="entry name" value="SDR_fam"/>
</dbReference>
<name>A0A1R4FA24_9MICC</name>
<proteinExistence type="predicted"/>
<feature type="region of interest" description="Disordered" evidence="2">
    <location>
        <begin position="249"/>
        <end position="293"/>
    </location>
</feature>
<sequence>MPGNRTWSTRDIGDLTGTTAVVTGANNGLGFATTRELLLHGAHVVLACRDLDKGRAAVDQLRPEVLASVGELRTEVVQLDLSILSTVHSFAQAFMASHHRLDLLVNNAGVMMTPYGLTADGHERQFGTNHLGHFALTGLLLGSLAAAPGSRVISLSSLAHRGGTMDFENPLFLEGGYTPVAAYNRSKLANLLFTYELDQRLRAAGQETFAVAAHPGVVGTDLFGHVFDRPSLRPARALFNAVMPRPAQGARPTLRAASDPGVHGGEYFGPGGPGEWRGAPRPAKRAAAAQDPESARRLWELSEALTQVSYLDAPSRE</sequence>
<dbReference type="Pfam" id="PF00106">
    <property type="entry name" value="adh_short"/>
    <property type="match status" value="1"/>
</dbReference>
<keyword evidence="4" id="KW-1185">Reference proteome</keyword>
<reference evidence="3 4" key="1">
    <citation type="submission" date="2017-02" db="EMBL/GenBank/DDBJ databases">
        <authorList>
            <person name="Peterson S.W."/>
        </authorList>
    </citation>
    <scope>NUCLEOTIDE SEQUENCE [LARGE SCALE GENOMIC DNA]</scope>
    <source>
        <strain evidence="3 4">B Ar 00.02</strain>
    </source>
</reference>
<dbReference type="Gene3D" id="3.40.50.720">
    <property type="entry name" value="NAD(P)-binding Rossmann-like Domain"/>
    <property type="match status" value="1"/>
</dbReference>
<dbReference type="PANTHER" id="PTHR43157">
    <property type="entry name" value="PHOSPHATIDYLINOSITOL-GLYCAN BIOSYNTHESIS CLASS F PROTEIN-RELATED"/>
    <property type="match status" value="1"/>
</dbReference>
<evidence type="ECO:0000256" key="1">
    <source>
        <dbReference type="ARBA" id="ARBA00023002"/>
    </source>
</evidence>
<dbReference type="NCBIfam" id="NF004846">
    <property type="entry name" value="PRK06197.1"/>
    <property type="match status" value="1"/>
</dbReference>
<evidence type="ECO:0000256" key="2">
    <source>
        <dbReference type="SAM" id="MobiDB-lite"/>
    </source>
</evidence>
<dbReference type="Proteomes" id="UP000195913">
    <property type="component" value="Unassembled WGS sequence"/>
</dbReference>
<gene>
    <name evidence="3" type="ORF">FM101_02935</name>
</gene>